<sequence length="296" mass="31009">MLVLLFYLDCSTPSLWPDTSSDLMEALTTLTEGTKLAPVLHLVAALVMVQQLLPAVRQFAPDMQRAITDSVSQLSDTVSEIVQQTELSGDVANNGNCILGAFGPATDDTKLAQATGAIGMAQQLLSDMKQVAPDVCEAMNAGARRLSTSARRLSTTITDMAQRTGQTNNSGACRGRKGEAGCQGGGLSLRAELGLGLLGGALGSATDDTKTDVMTKVMGMLDKEEMDLSDITQLAPDIYDALSDAMSDIVRQMGDAAELSNVLELLTSATDGAKLGPVLQVVTAASTVHQRLFDIA</sequence>
<dbReference type="AlphaFoldDB" id="A0ABD0LJA7"/>
<name>A0ABD0LJA7_9CAEN</name>
<proteinExistence type="predicted"/>
<comment type="caution">
    <text evidence="1">The sequence shown here is derived from an EMBL/GenBank/DDBJ whole genome shotgun (WGS) entry which is preliminary data.</text>
</comment>
<evidence type="ECO:0000313" key="1">
    <source>
        <dbReference type="EMBL" id="KAK7499508.1"/>
    </source>
</evidence>
<evidence type="ECO:0000313" key="2">
    <source>
        <dbReference type="Proteomes" id="UP001519460"/>
    </source>
</evidence>
<reference evidence="1 2" key="1">
    <citation type="journal article" date="2023" name="Sci. Data">
        <title>Genome assembly of the Korean intertidal mud-creeper Batillaria attramentaria.</title>
        <authorList>
            <person name="Patra A.K."/>
            <person name="Ho P.T."/>
            <person name="Jun S."/>
            <person name="Lee S.J."/>
            <person name="Kim Y."/>
            <person name="Won Y.J."/>
        </authorList>
    </citation>
    <scope>NUCLEOTIDE SEQUENCE [LARGE SCALE GENOMIC DNA]</scope>
    <source>
        <strain evidence="1">Wonlab-2016</strain>
    </source>
</reference>
<protein>
    <submittedName>
        <fullName evidence="1">Uncharacterized protein</fullName>
    </submittedName>
</protein>
<organism evidence="1 2">
    <name type="scientific">Batillaria attramentaria</name>
    <dbReference type="NCBI Taxonomy" id="370345"/>
    <lineage>
        <taxon>Eukaryota</taxon>
        <taxon>Metazoa</taxon>
        <taxon>Spiralia</taxon>
        <taxon>Lophotrochozoa</taxon>
        <taxon>Mollusca</taxon>
        <taxon>Gastropoda</taxon>
        <taxon>Caenogastropoda</taxon>
        <taxon>Sorbeoconcha</taxon>
        <taxon>Cerithioidea</taxon>
        <taxon>Batillariidae</taxon>
        <taxon>Batillaria</taxon>
    </lineage>
</organism>
<dbReference type="Proteomes" id="UP001519460">
    <property type="component" value="Unassembled WGS sequence"/>
</dbReference>
<accession>A0ABD0LJA7</accession>
<keyword evidence="2" id="KW-1185">Reference proteome</keyword>
<gene>
    <name evidence="1" type="ORF">BaRGS_00009160</name>
</gene>
<dbReference type="EMBL" id="JACVVK020000043">
    <property type="protein sequence ID" value="KAK7499508.1"/>
    <property type="molecule type" value="Genomic_DNA"/>
</dbReference>